<accession>A0A3M2LP99</accession>
<proteinExistence type="predicted"/>
<dbReference type="Proteomes" id="UP000278673">
    <property type="component" value="Unassembled WGS sequence"/>
</dbReference>
<name>A0A3M2LP99_9ACTN</name>
<dbReference type="AlphaFoldDB" id="A0A3M2LP99"/>
<evidence type="ECO:0000313" key="1">
    <source>
        <dbReference type="EMBL" id="RMI36658.1"/>
    </source>
</evidence>
<organism evidence="1 2">
    <name type="scientific">Streptomyces triticirhizae</name>
    <dbReference type="NCBI Taxonomy" id="2483353"/>
    <lineage>
        <taxon>Bacteria</taxon>
        <taxon>Bacillati</taxon>
        <taxon>Actinomycetota</taxon>
        <taxon>Actinomycetes</taxon>
        <taxon>Kitasatosporales</taxon>
        <taxon>Streptomycetaceae</taxon>
        <taxon>Streptomyces</taxon>
    </lineage>
</organism>
<sequence>MLAVLTLSLATAPGAAARQATAECVPEVATDTRQGTQRLLSMIEEWRADGVQEPEIDRRLAEVACLTPAGGPGAGTEIPPADGLVVSAPEIYTIGEVNGRDRWVAFTEWRWNTIPGYPMTGNQAVSTWFSAQVSPVLQVVHHAGATDAFPNVSREDAADVNANGVGFLIRPERNANDINVATGSLALVFETGACTDLTARSAFAHTWNNTGINGLSVAATGVTHDWTDQVDRALTISQPTQITVCP</sequence>
<reference evidence="1 2" key="1">
    <citation type="submission" date="2018-10" db="EMBL/GenBank/DDBJ databases">
        <title>Isolation, diversity and antifungal activity of actinobacteria from wheat.</title>
        <authorList>
            <person name="Han C."/>
        </authorList>
    </citation>
    <scope>NUCLEOTIDE SEQUENCE [LARGE SCALE GENOMIC DNA]</scope>
    <source>
        <strain evidence="1 2">NEAU-YY642</strain>
    </source>
</reference>
<evidence type="ECO:0000313" key="2">
    <source>
        <dbReference type="Proteomes" id="UP000278673"/>
    </source>
</evidence>
<comment type="caution">
    <text evidence="1">The sequence shown here is derived from an EMBL/GenBank/DDBJ whole genome shotgun (WGS) entry which is preliminary data.</text>
</comment>
<keyword evidence="2" id="KW-1185">Reference proteome</keyword>
<protein>
    <submittedName>
        <fullName evidence="1">Uncharacterized protein</fullName>
    </submittedName>
</protein>
<gene>
    <name evidence="1" type="ORF">EBN88_20935</name>
</gene>
<dbReference type="EMBL" id="RFFJ01000136">
    <property type="protein sequence ID" value="RMI36658.1"/>
    <property type="molecule type" value="Genomic_DNA"/>
</dbReference>